<feature type="transmembrane region" description="Helical" evidence="1">
    <location>
        <begin position="101"/>
        <end position="122"/>
    </location>
</feature>
<keyword evidence="1" id="KW-0812">Transmembrane</keyword>
<feature type="transmembrane region" description="Helical" evidence="1">
    <location>
        <begin position="38"/>
        <end position="62"/>
    </location>
</feature>
<keyword evidence="3" id="KW-1185">Reference proteome</keyword>
<keyword evidence="1" id="KW-1133">Transmembrane helix</keyword>
<keyword evidence="1" id="KW-0472">Membrane</keyword>
<dbReference type="HOGENOM" id="CLU_846387_0_0_11"/>
<organism evidence="2 3">
    <name type="scientific">Beutenbergia cavernae (strain ATCC BAA-8 / DSM 12333 / CCUG 43141 / JCM 11478 / NBRC 16432 / NCIMB 13614 / HKI 0122)</name>
    <dbReference type="NCBI Taxonomy" id="471853"/>
    <lineage>
        <taxon>Bacteria</taxon>
        <taxon>Bacillati</taxon>
        <taxon>Actinomycetota</taxon>
        <taxon>Actinomycetes</taxon>
        <taxon>Micrococcales</taxon>
        <taxon>Beutenbergiaceae</taxon>
        <taxon>Beutenbergia</taxon>
    </lineage>
</organism>
<reference evidence="2 3" key="1">
    <citation type="journal article" date="2009" name="Stand. Genomic Sci.">
        <title>Complete genome sequence of Beutenbergia cavernae type strain (HKI 0122).</title>
        <authorList>
            <person name="Land M."/>
            <person name="Pukall R."/>
            <person name="Abt B."/>
            <person name="Goker M."/>
            <person name="Rohde M."/>
            <person name="Glavina Del Rio T."/>
            <person name="Tice H."/>
            <person name="Copeland A."/>
            <person name="Cheng J.F."/>
            <person name="Lucas S."/>
            <person name="Chen F."/>
            <person name="Nolan M."/>
            <person name="Bruce D."/>
            <person name="Goodwin L."/>
            <person name="Pitluck S."/>
            <person name="Ivanova N."/>
            <person name="Mavromatis K."/>
            <person name="Ovchinnikova G."/>
            <person name="Pati A."/>
            <person name="Chen A."/>
            <person name="Palaniappan K."/>
            <person name="Hauser L."/>
            <person name="Chang Y.J."/>
            <person name="Jefferies C.C."/>
            <person name="Saunders E."/>
            <person name="Brettin T."/>
            <person name="Detter J.C."/>
            <person name="Han C."/>
            <person name="Chain P."/>
            <person name="Bristow J."/>
            <person name="Eisen J.A."/>
            <person name="Markowitz V."/>
            <person name="Hugenholtz P."/>
            <person name="Kyrpides N.C."/>
            <person name="Klenk H.P."/>
            <person name="Lapidus A."/>
        </authorList>
    </citation>
    <scope>NUCLEOTIDE SEQUENCE [LARGE SCALE GENOMIC DNA]</scope>
    <source>
        <strain evidence="3">ATCC BAA-8 / DSM 12333 / NBRC 16432</strain>
    </source>
</reference>
<feature type="transmembrane region" description="Helical" evidence="1">
    <location>
        <begin position="249"/>
        <end position="271"/>
    </location>
</feature>
<dbReference type="eggNOG" id="ENOG5034AD0">
    <property type="taxonomic scope" value="Bacteria"/>
</dbReference>
<dbReference type="Proteomes" id="UP000007962">
    <property type="component" value="Chromosome"/>
</dbReference>
<dbReference type="AlphaFoldDB" id="C5BX03"/>
<proteinExistence type="predicted"/>
<sequence>MRVVAFVLTVVGLTVLTGLAGLGMVVQADRTDPLWLSVSGAGVALAFSGPVVLGSLAAWWQLRGSSDSGRYYRLWRNVATAGTVLGAALVVVAGLAMGVPIWLLLVIAVVALGLLIVAVPVGDRVRRSADAKGRVTDAFAPDTSDDTRRVIRRTALTFAITLVVVAAAWIPLTVMTGEEPNDLRLAMALSGFPFIAASLACSLSALRLNRRVREVTGQDFGRLRAIARVVLKGKDDELDELGQIAAARYAALAPATLGTQLGSVALLYVGLALNITSQALGGVIPSTIPLVMLAVLAIALAVVIPLQLRNIRRARNYAAEHRDLLSNR</sequence>
<feature type="transmembrane region" description="Helical" evidence="1">
    <location>
        <begin position="74"/>
        <end position="95"/>
    </location>
</feature>
<feature type="transmembrane region" description="Helical" evidence="1">
    <location>
        <begin position="155"/>
        <end position="174"/>
    </location>
</feature>
<accession>C5BX03</accession>
<feature type="transmembrane region" description="Helical" evidence="1">
    <location>
        <begin position="186"/>
        <end position="206"/>
    </location>
</feature>
<feature type="transmembrane region" description="Helical" evidence="1">
    <location>
        <begin position="283"/>
        <end position="306"/>
    </location>
</feature>
<evidence type="ECO:0000313" key="2">
    <source>
        <dbReference type="EMBL" id="ACQ78678.1"/>
    </source>
</evidence>
<gene>
    <name evidence="2" type="ordered locus">Bcav_0415</name>
</gene>
<name>C5BX03_BEUC1</name>
<dbReference type="KEGG" id="bcv:Bcav_0415"/>
<evidence type="ECO:0000256" key="1">
    <source>
        <dbReference type="SAM" id="Phobius"/>
    </source>
</evidence>
<protein>
    <submittedName>
        <fullName evidence="2">Uncharacterized protein</fullName>
    </submittedName>
</protein>
<dbReference type="EMBL" id="CP001618">
    <property type="protein sequence ID" value="ACQ78678.1"/>
    <property type="molecule type" value="Genomic_DNA"/>
</dbReference>
<evidence type="ECO:0000313" key="3">
    <source>
        <dbReference type="Proteomes" id="UP000007962"/>
    </source>
</evidence>